<accession>A0A9N9EXN7</accession>
<feature type="compositionally biased region" description="Basic and acidic residues" evidence="1">
    <location>
        <begin position="574"/>
        <end position="583"/>
    </location>
</feature>
<feature type="compositionally biased region" description="Low complexity" evidence="1">
    <location>
        <begin position="737"/>
        <end position="752"/>
    </location>
</feature>
<dbReference type="Proteomes" id="UP000789831">
    <property type="component" value="Unassembled WGS sequence"/>
</dbReference>
<dbReference type="Pfam" id="PF12400">
    <property type="entry name" value="STIMATE"/>
    <property type="match status" value="1"/>
</dbReference>
<sequence length="946" mass="105437">MGEKVCALLDRFAILIQILLGTIAFSTLIYKRHRERPQRPVKIWLFDVSKQVIGACMMHGLNLFASLIAGENEQEITNPCVWYFLNIFLDCTLGVFILFTLLKLLHKGASSLGVQGVRSGDYGMPPRVTWWLKQLSLFIIGLFTMKTIVVLLIHIAPFLFKLGEWSIHWTESDPKLQIVFVMLIFPLIMNIVQFWLVDQVIKKRFEHIKLDNPSDAFAGEDDVFLHREYSLDGDSPLSPHHRYNTSDPPTASLNDDDKENNNVTVVITKQNPRGSNLSTSLSKPSPFQNFTYTTASSNTPDGTGSGRGRSRGRGSNSGLITIAGKNFDISPTPASSPPSQPPARKKIEIDNVGVNNFVSTQQFEDAEEPVSLSKGRIQQSQNQKMKQNNKTLNRDGEYASMIISLVKDTIVNSKNTENLPKTKSILMKSPGSPDKKQSNAEALSIMSKLINKKKNEVIMNGSQLSMVPPKVSDNSQLSSIVLPKVSDSSQSSSIVPPEVSDSSQSSSIVPPEVSEVSLKQDQDVTVDELYQLAVAPELDEDDEAKKTWQAKITAKKKKISSATIVPHTRRQLISDEMRSKDPIVKSMKLKAKSIDGESMTSGDDGKKEESTNQQSKDDDVSSNGKLAKDNSPILLDTTIQTKISSKAWKWDKNKAAELFPDFLEPISGIVESGEAQKRQLTRNQRLNQMSELDVVTFDQLTSNQYDRTRGTYPRRGGYRGGYNNRGGYNDRGGYNGREGYNSRGGYNNNRGGYNDREGYNSRGGYNNNRGNLVEGNRNQFRGGGMNRQTRRPTNFQFNAQAPENMQFTSSVDTEFNWSHFNSKYPPVQNYFLKSAAKLSPIERAGLKLEIIGGDYHRYLNLSPATETTLKEIKSPGGVGANKQQQQKESIAQTVKSMSILLDDNTSYSYSIDKKTIFLGTFMEGMQGRFRTLLPPTAAAAEKVARK</sequence>
<feature type="compositionally biased region" description="Basic and acidic residues" evidence="1">
    <location>
        <begin position="603"/>
        <end position="619"/>
    </location>
</feature>
<dbReference type="PANTHER" id="PTHR31735">
    <property type="entry name" value="VACUOLAR MEMBRANE PROTEIN YPL162C"/>
    <property type="match status" value="1"/>
</dbReference>
<proteinExistence type="predicted"/>
<feature type="transmembrane region" description="Helical" evidence="2">
    <location>
        <begin position="12"/>
        <end position="30"/>
    </location>
</feature>
<keyword evidence="4" id="KW-1185">Reference proteome</keyword>
<protein>
    <submittedName>
        <fullName evidence="3">3381_t:CDS:1</fullName>
    </submittedName>
</protein>
<feature type="compositionally biased region" description="Low complexity" evidence="1">
    <location>
        <begin position="378"/>
        <end position="388"/>
    </location>
</feature>
<evidence type="ECO:0000313" key="3">
    <source>
        <dbReference type="EMBL" id="CAG8497760.1"/>
    </source>
</evidence>
<gene>
    <name evidence="3" type="ORF">AGERDE_LOCUS4087</name>
</gene>
<dbReference type="EMBL" id="CAJVPL010000443">
    <property type="protein sequence ID" value="CAG8497760.1"/>
    <property type="molecule type" value="Genomic_DNA"/>
</dbReference>
<keyword evidence="2" id="KW-1133">Transmembrane helix</keyword>
<organism evidence="3 4">
    <name type="scientific">Ambispora gerdemannii</name>
    <dbReference type="NCBI Taxonomy" id="144530"/>
    <lineage>
        <taxon>Eukaryota</taxon>
        <taxon>Fungi</taxon>
        <taxon>Fungi incertae sedis</taxon>
        <taxon>Mucoromycota</taxon>
        <taxon>Glomeromycotina</taxon>
        <taxon>Glomeromycetes</taxon>
        <taxon>Archaeosporales</taxon>
        <taxon>Ambisporaceae</taxon>
        <taxon>Ambispora</taxon>
    </lineage>
</organism>
<dbReference type="GO" id="GO:0016020">
    <property type="term" value="C:membrane"/>
    <property type="evidence" value="ECO:0007669"/>
    <property type="project" value="TreeGrafter"/>
</dbReference>
<evidence type="ECO:0000256" key="1">
    <source>
        <dbReference type="SAM" id="MobiDB-lite"/>
    </source>
</evidence>
<dbReference type="InterPro" id="IPR022127">
    <property type="entry name" value="STIMATE/YPL162C"/>
</dbReference>
<feature type="region of interest" description="Disordered" evidence="1">
    <location>
        <begin position="365"/>
        <end position="388"/>
    </location>
</feature>
<feature type="transmembrane region" description="Helical" evidence="2">
    <location>
        <begin position="176"/>
        <end position="197"/>
    </location>
</feature>
<feature type="region of interest" description="Disordered" evidence="1">
    <location>
        <begin position="235"/>
        <end position="345"/>
    </location>
</feature>
<evidence type="ECO:0000313" key="4">
    <source>
        <dbReference type="Proteomes" id="UP000789831"/>
    </source>
</evidence>
<feature type="compositionally biased region" description="Gly residues" evidence="1">
    <location>
        <begin position="718"/>
        <end position="736"/>
    </location>
</feature>
<feature type="compositionally biased region" description="Polar residues" evidence="1">
    <location>
        <begin position="261"/>
        <end position="301"/>
    </location>
</feature>
<feature type="region of interest" description="Disordered" evidence="1">
    <location>
        <begin position="483"/>
        <end position="516"/>
    </location>
</feature>
<feature type="transmembrane region" description="Helical" evidence="2">
    <location>
        <begin position="135"/>
        <end position="156"/>
    </location>
</feature>
<evidence type="ECO:0000256" key="2">
    <source>
        <dbReference type="SAM" id="Phobius"/>
    </source>
</evidence>
<reference evidence="3" key="1">
    <citation type="submission" date="2021-06" db="EMBL/GenBank/DDBJ databases">
        <authorList>
            <person name="Kallberg Y."/>
            <person name="Tangrot J."/>
            <person name="Rosling A."/>
        </authorList>
    </citation>
    <scope>NUCLEOTIDE SEQUENCE</scope>
    <source>
        <strain evidence="3">MT106</strain>
    </source>
</reference>
<comment type="caution">
    <text evidence="3">The sequence shown here is derived from an EMBL/GenBank/DDBJ whole genome shotgun (WGS) entry which is preliminary data.</text>
</comment>
<feature type="region of interest" description="Disordered" evidence="1">
    <location>
        <begin position="706"/>
        <end position="788"/>
    </location>
</feature>
<feature type="compositionally biased region" description="Low complexity" evidence="1">
    <location>
        <begin position="760"/>
        <end position="771"/>
    </location>
</feature>
<keyword evidence="2" id="KW-0812">Transmembrane</keyword>
<keyword evidence="2" id="KW-0472">Membrane</keyword>
<dbReference type="PANTHER" id="PTHR31735:SF1">
    <property type="entry name" value="VACUOLAR MEMBRANE PROTEIN YPL162C"/>
    <property type="match status" value="1"/>
</dbReference>
<feature type="region of interest" description="Disordered" evidence="1">
    <location>
        <begin position="574"/>
        <end position="629"/>
    </location>
</feature>
<feature type="transmembrane region" description="Helical" evidence="2">
    <location>
        <begin position="81"/>
        <end position="102"/>
    </location>
</feature>
<dbReference type="AlphaFoldDB" id="A0A9N9EXN7"/>
<dbReference type="OrthoDB" id="431202at2759"/>
<name>A0A9N9EXN7_9GLOM</name>